<dbReference type="Gene3D" id="3.30.390.10">
    <property type="entry name" value="Enolase-like, N-terminal domain"/>
    <property type="match status" value="1"/>
</dbReference>
<feature type="domain" description="Mandelate racemase/muconate lactonizing enzyme C-terminal" evidence="2">
    <location>
        <begin position="144"/>
        <end position="239"/>
    </location>
</feature>
<protein>
    <submittedName>
        <fullName evidence="3">L-Ala-D/L-Glu epimerase</fullName>
    </submittedName>
</protein>
<evidence type="ECO:0000256" key="1">
    <source>
        <dbReference type="ARBA" id="ARBA00022723"/>
    </source>
</evidence>
<dbReference type="InterPro" id="IPR034613">
    <property type="entry name" value="Muconate_cycloisomerase_anti"/>
</dbReference>
<dbReference type="Gene3D" id="3.20.20.120">
    <property type="entry name" value="Enolase-like C-terminal domain"/>
    <property type="match status" value="1"/>
</dbReference>
<evidence type="ECO:0000313" key="4">
    <source>
        <dbReference type="Proteomes" id="UP000279841"/>
    </source>
</evidence>
<dbReference type="GO" id="GO:0003824">
    <property type="term" value="F:catalytic activity"/>
    <property type="evidence" value="ECO:0007669"/>
    <property type="project" value="UniProtKB-ARBA"/>
</dbReference>
<name>A0A3P4ATV4_THETH</name>
<dbReference type="AlphaFoldDB" id="A0A3P4ATV4"/>
<gene>
    <name evidence="3" type="primary">ykfB</name>
    <name evidence="3" type="ORF">TTHN1_02059</name>
</gene>
<dbReference type="PANTHER" id="PTHR48073">
    <property type="entry name" value="O-SUCCINYLBENZOATE SYNTHASE-RELATED"/>
    <property type="match status" value="1"/>
</dbReference>
<sequence length="364" mass="40907">MKLMPTLKAIRLIPFRIPLKAPLRWGKASELAALEHALLEVELSDGSIGRAEVAIRPTIYGETLGSVRAGLEYLRPRLLGLEADDQEAIRAVLEGFPYNFGLKGALDTALWEAWARSEGEELHQVLKPAKHRVRVAYILGLGKEEEVLEDARMAYGAGVRVFKVKVGRDLEADTKRLLRLKEALPEAQFYADANETLSPEAAERYLLAWKELGLLYVEEPLPIERVAARKRLREKGILPLIADDSAMTLKDLRRELELNTFDILNLKPARTGITWTLEMLALARERGKKAMVGSQAQSSFGAYQSALLAFQQGVTEPSELAFHLKAEGSFFPFPAFREGWLYWEDLVEGRFDEAAFARYALKEV</sequence>
<dbReference type="InterPro" id="IPR029065">
    <property type="entry name" value="Enolase_C-like"/>
</dbReference>
<dbReference type="InterPro" id="IPR029017">
    <property type="entry name" value="Enolase-like_N"/>
</dbReference>
<evidence type="ECO:0000313" key="3">
    <source>
        <dbReference type="EMBL" id="VCU54250.1"/>
    </source>
</evidence>
<dbReference type="SUPFAM" id="SSF51604">
    <property type="entry name" value="Enolase C-terminal domain-like"/>
    <property type="match status" value="1"/>
</dbReference>
<dbReference type="Pfam" id="PF13378">
    <property type="entry name" value="MR_MLE_C"/>
    <property type="match status" value="1"/>
</dbReference>
<dbReference type="InterPro" id="IPR013342">
    <property type="entry name" value="Mandelate_racemase_C"/>
</dbReference>
<dbReference type="Proteomes" id="UP000279841">
    <property type="component" value="Chromosome"/>
</dbReference>
<dbReference type="CDD" id="cd03315">
    <property type="entry name" value="MLE_like"/>
    <property type="match status" value="1"/>
</dbReference>
<dbReference type="SFLD" id="SFLDS00001">
    <property type="entry name" value="Enolase"/>
    <property type="match status" value="1"/>
</dbReference>
<reference evidence="3 4" key="1">
    <citation type="submission" date="2018-10" db="EMBL/GenBank/DDBJ databases">
        <authorList>
            <person name="Peiro R."/>
            <person name="Begona"/>
            <person name="Cbmso G."/>
            <person name="Lopez M."/>
            <person name="Gonzalez S."/>
            <person name="Sacristan E."/>
            <person name="Castillo E."/>
        </authorList>
    </citation>
    <scope>NUCLEOTIDE SEQUENCE [LARGE SCALE GENOMIC DNA]</scope>
    <source>
        <strain evidence="3">TTHNAR1</strain>
    </source>
</reference>
<accession>A0A3P4ATV4</accession>
<organism evidence="3 4">
    <name type="scientific">Thermus thermophilus</name>
    <dbReference type="NCBI Taxonomy" id="274"/>
    <lineage>
        <taxon>Bacteria</taxon>
        <taxon>Thermotogati</taxon>
        <taxon>Deinococcota</taxon>
        <taxon>Deinococci</taxon>
        <taxon>Thermales</taxon>
        <taxon>Thermaceae</taxon>
        <taxon>Thermus</taxon>
    </lineage>
</organism>
<dbReference type="SUPFAM" id="SSF54826">
    <property type="entry name" value="Enolase N-terminal domain-like"/>
    <property type="match status" value="1"/>
</dbReference>
<dbReference type="SMART" id="SM00922">
    <property type="entry name" value="MR_MLE"/>
    <property type="match status" value="1"/>
</dbReference>
<dbReference type="InterPro" id="IPR036849">
    <property type="entry name" value="Enolase-like_C_sf"/>
</dbReference>
<evidence type="ECO:0000259" key="2">
    <source>
        <dbReference type="SMART" id="SM00922"/>
    </source>
</evidence>
<dbReference type="EMBL" id="LR027517">
    <property type="protein sequence ID" value="VCU54250.1"/>
    <property type="molecule type" value="Genomic_DNA"/>
</dbReference>
<dbReference type="PANTHER" id="PTHR48073:SF2">
    <property type="entry name" value="O-SUCCINYLBENZOATE SYNTHASE"/>
    <property type="match status" value="1"/>
</dbReference>
<dbReference type="GO" id="GO:0046872">
    <property type="term" value="F:metal ion binding"/>
    <property type="evidence" value="ECO:0007669"/>
    <property type="project" value="UniProtKB-KW"/>
</dbReference>
<proteinExistence type="predicted"/>
<dbReference type="SFLD" id="SFLDG00180">
    <property type="entry name" value="muconate_cycloisomerase"/>
    <property type="match status" value="1"/>
</dbReference>
<keyword evidence="1" id="KW-0479">Metal-binding</keyword>